<name>A0AA40EPI6_9PEZI</name>
<sequence length="404" mass="45908">METALTFGSLGDIICIWQLAIQLRRALGRGCGAVGSSSKEYQDLRQDLDLFVQILLQVVSTYQQRENSIYLSELDRITKAVVEECASSIDGAVQRFGDKYHDNLQAEGSGSKLRDGYKKLEWAFREKERLQDLREKLQRSTQRLSLLVGLTAQKSNRVDNITLLHRVDKVRRLVAAEAESKDELLQILQEQCTSARKQEQTLNNVEEELTTTLNGVWETLASAKKTLAIAVEIKDLVTSLARLVINSQILASSSTFLRPIDHTRELPVTLEDCLGRLLTIPPEWIERLQWKTLNSLLEDQFIGQNGYEMVCRRQYTLEENCTGKDIERQVPISQVLRRGMKINMSMVFQMDILSGACPRCNTDSQAPKGLTINCKTQGLCSDRRWRNSFSQYNIGRHTPVSPQL</sequence>
<protein>
    <recommendedName>
        <fullName evidence="2">Ubiquitin-like domain-containing protein</fullName>
    </recommendedName>
</protein>
<evidence type="ECO:0000313" key="4">
    <source>
        <dbReference type="Proteomes" id="UP001172155"/>
    </source>
</evidence>
<evidence type="ECO:0000259" key="2">
    <source>
        <dbReference type="Pfam" id="PF22893"/>
    </source>
</evidence>
<dbReference type="Pfam" id="PF22893">
    <property type="entry name" value="ULD_2"/>
    <property type="match status" value="1"/>
</dbReference>
<feature type="coiled-coil region" evidence="1">
    <location>
        <begin position="178"/>
        <end position="208"/>
    </location>
</feature>
<keyword evidence="1" id="KW-0175">Coiled coil</keyword>
<keyword evidence="4" id="KW-1185">Reference proteome</keyword>
<dbReference type="EMBL" id="JAUKUD010000005">
    <property type="protein sequence ID" value="KAK0743119.1"/>
    <property type="molecule type" value="Genomic_DNA"/>
</dbReference>
<dbReference type="AlphaFoldDB" id="A0AA40EPI6"/>
<dbReference type="InterPro" id="IPR054464">
    <property type="entry name" value="ULD_fung"/>
</dbReference>
<dbReference type="PANTHER" id="PTHR38886">
    <property type="entry name" value="SESA DOMAIN-CONTAINING PROTEIN"/>
    <property type="match status" value="1"/>
</dbReference>
<gene>
    <name evidence="3" type="ORF">B0T18DRAFT_175737</name>
</gene>
<evidence type="ECO:0000313" key="3">
    <source>
        <dbReference type="EMBL" id="KAK0743119.1"/>
    </source>
</evidence>
<dbReference type="Proteomes" id="UP001172155">
    <property type="component" value="Unassembled WGS sequence"/>
</dbReference>
<reference evidence="3" key="1">
    <citation type="submission" date="2023-06" db="EMBL/GenBank/DDBJ databases">
        <title>Genome-scale phylogeny and comparative genomics of the fungal order Sordariales.</title>
        <authorList>
            <consortium name="Lawrence Berkeley National Laboratory"/>
            <person name="Hensen N."/>
            <person name="Bonometti L."/>
            <person name="Westerberg I."/>
            <person name="Brannstrom I.O."/>
            <person name="Guillou S."/>
            <person name="Cros-Aarteil S."/>
            <person name="Calhoun S."/>
            <person name="Haridas S."/>
            <person name="Kuo A."/>
            <person name="Mondo S."/>
            <person name="Pangilinan J."/>
            <person name="Riley R."/>
            <person name="LaButti K."/>
            <person name="Andreopoulos B."/>
            <person name="Lipzen A."/>
            <person name="Chen C."/>
            <person name="Yanf M."/>
            <person name="Daum C."/>
            <person name="Ng V."/>
            <person name="Clum A."/>
            <person name="Steindorff A."/>
            <person name="Ohm R."/>
            <person name="Martin F."/>
            <person name="Silar P."/>
            <person name="Natvig D."/>
            <person name="Lalanne C."/>
            <person name="Gautier V."/>
            <person name="Ament-velasquez S.L."/>
            <person name="Kruys A."/>
            <person name="Hutchinson M.I."/>
            <person name="Powell A.J."/>
            <person name="Barry K."/>
            <person name="Miller A.N."/>
            <person name="Grigoriev I.V."/>
            <person name="Debuchy R."/>
            <person name="Gladieux P."/>
            <person name="Thoren M.H."/>
            <person name="Johannesson H."/>
        </authorList>
    </citation>
    <scope>NUCLEOTIDE SEQUENCE</scope>
    <source>
        <strain evidence="3">SMH3187-1</strain>
    </source>
</reference>
<accession>A0AA40EPI6</accession>
<evidence type="ECO:0000256" key="1">
    <source>
        <dbReference type="SAM" id="Coils"/>
    </source>
</evidence>
<feature type="domain" description="Ubiquitin-like" evidence="2">
    <location>
        <begin position="265"/>
        <end position="349"/>
    </location>
</feature>
<organism evidence="3 4">
    <name type="scientific">Schizothecium vesticola</name>
    <dbReference type="NCBI Taxonomy" id="314040"/>
    <lineage>
        <taxon>Eukaryota</taxon>
        <taxon>Fungi</taxon>
        <taxon>Dikarya</taxon>
        <taxon>Ascomycota</taxon>
        <taxon>Pezizomycotina</taxon>
        <taxon>Sordariomycetes</taxon>
        <taxon>Sordariomycetidae</taxon>
        <taxon>Sordariales</taxon>
        <taxon>Schizotheciaceae</taxon>
        <taxon>Schizothecium</taxon>
    </lineage>
</organism>
<comment type="caution">
    <text evidence="3">The sequence shown here is derived from an EMBL/GenBank/DDBJ whole genome shotgun (WGS) entry which is preliminary data.</text>
</comment>
<proteinExistence type="predicted"/>
<dbReference type="PANTHER" id="PTHR38886:SF1">
    <property type="entry name" value="NACHT-NTPASE AND P-LOOP NTPASES N-TERMINAL DOMAIN-CONTAINING PROTEIN"/>
    <property type="match status" value="1"/>
</dbReference>